<dbReference type="STRING" id="697281.Mahau_1995"/>
<feature type="transmembrane region" description="Helical" evidence="1">
    <location>
        <begin position="129"/>
        <end position="151"/>
    </location>
</feature>
<dbReference type="OrthoDB" id="1631895at2"/>
<keyword evidence="3" id="KW-1185">Reference proteome</keyword>
<proteinExistence type="predicted"/>
<dbReference type="AlphaFoldDB" id="F4A232"/>
<evidence type="ECO:0000313" key="2">
    <source>
        <dbReference type="EMBL" id="AEE97171.1"/>
    </source>
</evidence>
<name>F4A232_MAHA5</name>
<feature type="transmembrane region" description="Helical" evidence="1">
    <location>
        <begin position="42"/>
        <end position="64"/>
    </location>
</feature>
<dbReference type="eggNOG" id="ENOG502ZBWP">
    <property type="taxonomic scope" value="Bacteria"/>
</dbReference>
<reference evidence="2 3" key="2">
    <citation type="journal article" date="2011" name="Stand. Genomic Sci.">
        <title>Complete genome sequence of Mahella australiensis type strain (50-1 BON).</title>
        <authorList>
            <person name="Sikorski J."/>
            <person name="Teshima H."/>
            <person name="Nolan M."/>
            <person name="Lucas S."/>
            <person name="Hammon N."/>
            <person name="Deshpande S."/>
            <person name="Cheng J.F."/>
            <person name="Pitluck S."/>
            <person name="Liolios K."/>
            <person name="Pagani I."/>
            <person name="Ivanova N."/>
            <person name="Huntemann M."/>
            <person name="Mavromatis K."/>
            <person name="Ovchinikova G."/>
            <person name="Pati A."/>
            <person name="Tapia R."/>
            <person name="Han C."/>
            <person name="Goodwin L."/>
            <person name="Chen A."/>
            <person name="Palaniappan K."/>
            <person name="Land M."/>
            <person name="Hauser L."/>
            <person name="Ngatchou-Djao O.D."/>
            <person name="Rohde M."/>
            <person name="Pukall R."/>
            <person name="Spring S."/>
            <person name="Abt B."/>
            <person name="Goker M."/>
            <person name="Detter J.C."/>
            <person name="Woyke T."/>
            <person name="Bristow J."/>
            <person name="Markowitz V."/>
            <person name="Hugenholtz P."/>
            <person name="Eisen J.A."/>
            <person name="Kyrpides N.C."/>
            <person name="Klenk H.P."/>
            <person name="Lapidus A."/>
        </authorList>
    </citation>
    <scope>NUCLEOTIDE SEQUENCE [LARGE SCALE GENOMIC DNA]</scope>
    <source>
        <strain evidence="3">DSM 15567 / CIP 107919 / 50-1 BON</strain>
    </source>
</reference>
<feature type="transmembrane region" description="Helical" evidence="1">
    <location>
        <begin position="6"/>
        <end position="30"/>
    </location>
</feature>
<dbReference type="KEGG" id="mas:Mahau_1995"/>
<keyword evidence="1" id="KW-1133">Transmembrane helix</keyword>
<dbReference type="EMBL" id="CP002360">
    <property type="protein sequence ID" value="AEE97171.1"/>
    <property type="molecule type" value="Genomic_DNA"/>
</dbReference>
<accession>F4A232</accession>
<organism evidence="2 3">
    <name type="scientific">Mahella australiensis (strain DSM 15567 / CIP 107919 / 50-1 BON)</name>
    <dbReference type="NCBI Taxonomy" id="697281"/>
    <lineage>
        <taxon>Bacteria</taxon>
        <taxon>Bacillati</taxon>
        <taxon>Bacillota</taxon>
        <taxon>Clostridia</taxon>
        <taxon>Thermoanaerobacterales</taxon>
        <taxon>Thermoanaerobacterales Family IV. Incertae Sedis</taxon>
        <taxon>Mahella</taxon>
    </lineage>
</organism>
<dbReference type="RefSeq" id="WP_013781599.1">
    <property type="nucleotide sequence ID" value="NC_015520.1"/>
</dbReference>
<dbReference type="Proteomes" id="UP000008457">
    <property type="component" value="Chromosome"/>
</dbReference>
<feature type="transmembrane region" description="Helical" evidence="1">
    <location>
        <begin position="102"/>
        <end position="123"/>
    </location>
</feature>
<evidence type="ECO:0000313" key="3">
    <source>
        <dbReference type="Proteomes" id="UP000008457"/>
    </source>
</evidence>
<dbReference type="HOGENOM" id="CLU_118978_0_0_9"/>
<evidence type="ECO:0000256" key="1">
    <source>
        <dbReference type="SAM" id="Phobius"/>
    </source>
</evidence>
<keyword evidence="1" id="KW-0812">Transmembrane</keyword>
<sequence>MKTKDIVLAGILTAFSIMIPLWFGGVLAVTIPPFSATIASHVPVMLAMAVNPLVAVVVGLGSALGFLLKGLPLVIVARAAMHPIFAFVGAQLVKRGVPFTGALAVTLPIHAGLEALVVLPFGFDMYSALVIVGIGTALHHAVDSAISLAVYRSLISAKVFPSVTRTA</sequence>
<evidence type="ECO:0008006" key="4">
    <source>
        <dbReference type="Google" id="ProtNLM"/>
    </source>
</evidence>
<protein>
    <recommendedName>
        <fullName evidence="4">Niacin transporter NiaX</fullName>
    </recommendedName>
</protein>
<reference evidence="3" key="1">
    <citation type="submission" date="2010-11" db="EMBL/GenBank/DDBJ databases">
        <title>The complete genome of Mahella australiensis DSM 15567.</title>
        <authorList>
            <consortium name="US DOE Joint Genome Institute (JGI-PGF)"/>
            <person name="Lucas S."/>
            <person name="Copeland A."/>
            <person name="Lapidus A."/>
            <person name="Bruce D."/>
            <person name="Goodwin L."/>
            <person name="Pitluck S."/>
            <person name="Kyrpides N."/>
            <person name="Mavromatis K."/>
            <person name="Pagani I."/>
            <person name="Ivanova N."/>
            <person name="Teshima H."/>
            <person name="Brettin T."/>
            <person name="Detter J.C."/>
            <person name="Han C."/>
            <person name="Tapia R."/>
            <person name="Land M."/>
            <person name="Hauser L."/>
            <person name="Markowitz V."/>
            <person name="Cheng J.-F."/>
            <person name="Hugenholtz P."/>
            <person name="Woyke T."/>
            <person name="Wu D."/>
            <person name="Spring S."/>
            <person name="Pukall R."/>
            <person name="Steenblock K."/>
            <person name="Schneider S."/>
            <person name="Klenk H.-P."/>
            <person name="Eisen J.A."/>
        </authorList>
    </citation>
    <scope>NUCLEOTIDE SEQUENCE [LARGE SCALE GENOMIC DNA]</scope>
    <source>
        <strain evidence="3">DSM 15567 / CIP 107919 / 50-1 BON</strain>
    </source>
</reference>
<gene>
    <name evidence="2" type="ordered locus">Mahau_1995</name>
</gene>
<keyword evidence="1" id="KW-0472">Membrane</keyword>